<accession>A0A4V1R2L4</accession>
<reference evidence="4 5" key="1">
    <citation type="submission" date="2019-01" db="EMBL/GenBank/DDBJ databases">
        <title>Agromyces.</title>
        <authorList>
            <person name="Li J."/>
        </authorList>
    </citation>
    <scope>NUCLEOTIDE SEQUENCE [LARGE SCALE GENOMIC DNA]</scope>
    <source>
        <strain evidence="4 5">DSM 23870</strain>
    </source>
</reference>
<keyword evidence="2" id="KW-0472">Membrane</keyword>
<feature type="coiled-coil region" evidence="1">
    <location>
        <begin position="201"/>
        <end position="257"/>
    </location>
</feature>
<evidence type="ECO:0000313" key="6">
    <source>
        <dbReference type="Proteomes" id="UP000581087"/>
    </source>
</evidence>
<name>A0A4V1R2L4_9MICO</name>
<evidence type="ECO:0008006" key="7">
    <source>
        <dbReference type="Google" id="ProtNLM"/>
    </source>
</evidence>
<proteinExistence type="predicted"/>
<dbReference type="RefSeq" id="WP_129173292.1">
    <property type="nucleotide sequence ID" value="NZ_JACCBI010000001.1"/>
</dbReference>
<evidence type="ECO:0000313" key="3">
    <source>
        <dbReference type="EMBL" id="NYD66921.1"/>
    </source>
</evidence>
<feature type="coiled-coil region" evidence="1">
    <location>
        <begin position="313"/>
        <end position="340"/>
    </location>
</feature>
<gene>
    <name evidence="3" type="ORF">BJ972_001440</name>
    <name evidence="4" type="ORF">ESP50_06535</name>
</gene>
<dbReference type="EMBL" id="JACCBI010000001">
    <property type="protein sequence ID" value="NYD66921.1"/>
    <property type="molecule type" value="Genomic_DNA"/>
</dbReference>
<evidence type="ECO:0000313" key="4">
    <source>
        <dbReference type="EMBL" id="RXZ87566.1"/>
    </source>
</evidence>
<dbReference type="Proteomes" id="UP000581087">
    <property type="component" value="Unassembled WGS sequence"/>
</dbReference>
<dbReference type="EMBL" id="SDPM01000002">
    <property type="protein sequence ID" value="RXZ87566.1"/>
    <property type="molecule type" value="Genomic_DNA"/>
</dbReference>
<dbReference type="AlphaFoldDB" id="A0A4V1R2L4"/>
<organism evidence="4 5">
    <name type="scientific">Agromyces atrinae</name>
    <dbReference type="NCBI Taxonomy" id="592376"/>
    <lineage>
        <taxon>Bacteria</taxon>
        <taxon>Bacillati</taxon>
        <taxon>Actinomycetota</taxon>
        <taxon>Actinomycetes</taxon>
        <taxon>Micrococcales</taxon>
        <taxon>Microbacteriaceae</taxon>
        <taxon>Agromyces</taxon>
    </lineage>
</organism>
<feature type="transmembrane region" description="Helical" evidence="2">
    <location>
        <begin position="6"/>
        <end position="28"/>
    </location>
</feature>
<evidence type="ECO:0000256" key="2">
    <source>
        <dbReference type="SAM" id="Phobius"/>
    </source>
</evidence>
<protein>
    <recommendedName>
        <fullName evidence="7">TPM domain-containing protein</fullName>
    </recommendedName>
</protein>
<evidence type="ECO:0000313" key="5">
    <source>
        <dbReference type="Proteomes" id="UP000292686"/>
    </source>
</evidence>
<evidence type="ECO:0000256" key="1">
    <source>
        <dbReference type="SAM" id="Coils"/>
    </source>
</evidence>
<dbReference type="Proteomes" id="UP000292686">
    <property type="component" value="Unassembled WGS sequence"/>
</dbReference>
<keyword evidence="1" id="KW-0175">Coiled coil</keyword>
<reference evidence="3 6" key="2">
    <citation type="submission" date="2020-07" db="EMBL/GenBank/DDBJ databases">
        <title>Sequencing the genomes of 1000 actinobacteria strains.</title>
        <authorList>
            <person name="Klenk H.-P."/>
        </authorList>
    </citation>
    <scope>NUCLEOTIDE SEQUENCE [LARGE SCALE GENOMIC DNA]</scope>
    <source>
        <strain evidence="3 6">DSM 23870</strain>
    </source>
</reference>
<keyword evidence="5" id="KW-1185">Reference proteome</keyword>
<sequence length="421" mass="45159">MPDGLWWLPSLFVFGAAAVGLVLAVVGFRRLGARRERIDASSNTELETRARGLLVRADDALASADDEIAFASAEFGENAVADYARTVQTARGWMREAFLLQQRLDDAVPDTAAERRAWTKRIEGLCSSVLSSLDTHASDFASRRAAERQAPRALPATAAAVAALEVRFAPASRALDELAARFGDDAVVDYRTALEVSASALATARRAADDASERLDRSLAEPTAGLVADANTALDRARAELERAERAEIDLDRAASDRTRAVAGLQRSLDAARVIRDRHDDADMAARLNSAIERYAPLPVQIDGDPVAVTTRLREAEARLDAATAEARSAQDRLDNARAALDGAVRIARSQIDVAHRYIGGHRGAVGSEARTRLAEAERQLTLASAESDPVSALDAARRATTLATDADALARYDAGYGRSY</sequence>
<dbReference type="OrthoDB" id="5105562at2"/>
<keyword evidence="2" id="KW-1133">Transmembrane helix</keyword>
<comment type="caution">
    <text evidence="4">The sequence shown here is derived from an EMBL/GenBank/DDBJ whole genome shotgun (WGS) entry which is preliminary data.</text>
</comment>
<keyword evidence="2" id="KW-0812">Transmembrane</keyword>